<evidence type="ECO:0000313" key="3">
    <source>
        <dbReference type="EMBL" id="QCE02176.1"/>
    </source>
</evidence>
<accession>A0A4D6ML35</accession>
<organism evidence="3 4">
    <name type="scientific">Vigna unguiculata</name>
    <name type="common">Cowpea</name>
    <dbReference type="NCBI Taxonomy" id="3917"/>
    <lineage>
        <taxon>Eukaryota</taxon>
        <taxon>Viridiplantae</taxon>
        <taxon>Streptophyta</taxon>
        <taxon>Embryophyta</taxon>
        <taxon>Tracheophyta</taxon>
        <taxon>Spermatophyta</taxon>
        <taxon>Magnoliopsida</taxon>
        <taxon>eudicotyledons</taxon>
        <taxon>Gunneridae</taxon>
        <taxon>Pentapetalae</taxon>
        <taxon>rosids</taxon>
        <taxon>fabids</taxon>
        <taxon>Fabales</taxon>
        <taxon>Fabaceae</taxon>
        <taxon>Papilionoideae</taxon>
        <taxon>50 kb inversion clade</taxon>
        <taxon>NPAAA clade</taxon>
        <taxon>indigoferoid/millettioid clade</taxon>
        <taxon>Phaseoleae</taxon>
        <taxon>Vigna</taxon>
    </lineage>
</organism>
<dbReference type="PANTHER" id="PTHR35546:SF130">
    <property type="entry name" value="EXPRESSED PROTEIN"/>
    <property type="match status" value="1"/>
</dbReference>
<dbReference type="InterPro" id="IPR001810">
    <property type="entry name" value="F-box_dom"/>
</dbReference>
<reference evidence="3 4" key="1">
    <citation type="submission" date="2019-04" db="EMBL/GenBank/DDBJ databases">
        <title>An improved genome assembly and genetic linkage map for asparagus bean, Vigna unguiculata ssp. sesquipedialis.</title>
        <authorList>
            <person name="Xia Q."/>
            <person name="Zhang R."/>
            <person name="Dong Y."/>
        </authorList>
    </citation>
    <scope>NUCLEOTIDE SEQUENCE [LARGE SCALE GENOMIC DNA]</scope>
    <source>
        <tissue evidence="3">Leaf</tissue>
    </source>
</reference>
<dbReference type="AlphaFoldDB" id="A0A4D6ML35"/>
<dbReference type="Proteomes" id="UP000501690">
    <property type="component" value="Linkage Group LG8"/>
</dbReference>
<dbReference type="InterPro" id="IPR036047">
    <property type="entry name" value="F-box-like_dom_sf"/>
</dbReference>
<feature type="domain" description="F-box protein At3g26010-like beta-propeller" evidence="2">
    <location>
        <begin position="106"/>
        <end position="354"/>
    </location>
</feature>
<name>A0A4D6ML35_VIGUN</name>
<dbReference type="Gene3D" id="1.20.1280.50">
    <property type="match status" value="1"/>
</dbReference>
<dbReference type="OrthoDB" id="605328at2759"/>
<gene>
    <name evidence="3" type="ORF">DEO72_LG8g187</name>
</gene>
<dbReference type="InterPro" id="IPR055290">
    <property type="entry name" value="At3g26010-like"/>
</dbReference>
<dbReference type="Gramene" id="Vigun10g196700.1.v1.2">
    <property type="protein sequence ID" value="Vigun10g196700.1.v1.2.CDS.1"/>
    <property type="gene ID" value="Vigun10g196700.v1.2"/>
</dbReference>
<dbReference type="SUPFAM" id="SSF81383">
    <property type="entry name" value="F-box domain"/>
    <property type="match status" value="1"/>
</dbReference>
<dbReference type="Pfam" id="PF00646">
    <property type="entry name" value="F-box"/>
    <property type="match status" value="1"/>
</dbReference>
<evidence type="ECO:0000313" key="4">
    <source>
        <dbReference type="Proteomes" id="UP000501690"/>
    </source>
</evidence>
<protein>
    <submittedName>
        <fullName evidence="3">Galactose oxidase/kelch</fullName>
    </submittedName>
</protein>
<dbReference type="SUPFAM" id="SSF50965">
    <property type="entry name" value="Galactose oxidase, central domain"/>
    <property type="match status" value="1"/>
</dbReference>
<dbReference type="InterPro" id="IPR011043">
    <property type="entry name" value="Gal_Oxase/kelch_b-propeller"/>
</dbReference>
<dbReference type="PANTHER" id="PTHR35546">
    <property type="entry name" value="F-BOX PROTEIN INTERACTION DOMAIN PROTEIN-RELATED"/>
    <property type="match status" value="1"/>
</dbReference>
<sequence length="385" mass="44237">MDHTSLSSCSLTNINDLTDDVLREILILMPFRSIAKSKCVCKRWFRMISNPSFPAEFVSRQHSLFNTHFTFISSHQLMLGFFPKDFIFNFKTHRAPLSPETLMKGSLCGYSNGLFLCCSNRYTTGRGFFVYDPLTKQCNHIPSFLDENEEKQLYAVGFLSRTGYPKKGGKGSSSSRSFRVVIVKTFLRKKRVFEMEIFSSETGKWRHTNAFCAEGFAFAPHWMLSLAYGGYLYFMGSTNIFVFDPIFPFSRTIDYPEDADAMNIVSFGYLGCGGGNLRIGDISNNDLRVWDLMYYPLVWRLVHRTNLIEHLPTRFCSNCYKHVAGFHPYDGDIVYLYSYVDGVFVANLRTNKFVPIPGYEKSDISPFQFELNPIPYEKNHSSTSD</sequence>
<dbReference type="Pfam" id="PF24750">
    <property type="entry name" value="b-prop_At3g26010-like"/>
    <property type="match status" value="1"/>
</dbReference>
<evidence type="ECO:0000259" key="1">
    <source>
        <dbReference type="Pfam" id="PF00646"/>
    </source>
</evidence>
<feature type="domain" description="F-box" evidence="1">
    <location>
        <begin position="14"/>
        <end position="53"/>
    </location>
</feature>
<keyword evidence="4" id="KW-1185">Reference proteome</keyword>
<dbReference type="InterPro" id="IPR056592">
    <property type="entry name" value="Beta-prop_At3g26010-like"/>
</dbReference>
<dbReference type="EMBL" id="CP039352">
    <property type="protein sequence ID" value="QCE02176.1"/>
    <property type="molecule type" value="Genomic_DNA"/>
</dbReference>
<proteinExistence type="predicted"/>
<evidence type="ECO:0000259" key="2">
    <source>
        <dbReference type="Pfam" id="PF24750"/>
    </source>
</evidence>